<dbReference type="GO" id="GO:0016887">
    <property type="term" value="F:ATP hydrolysis activity"/>
    <property type="evidence" value="ECO:0007669"/>
    <property type="project" value="InterPro"/>
</dbReference>
<evidence type="ECO:0000259" key="8">
    <source>
        <dbReference type="PROSITE" id="PS51902"/>
    </source>
</evidence>
<evidence type="ECO:0000256" key="1">
    <source>
        <dbReference type="ARBA" id="ARBA00022723"/>
    </source>
</evidence>
<evidence type="ECO:0000256" key="6">
    <source>
        <dbReference type="HAMAP-Rule" id="MF_00175"/>
    </source>
</evidence>
<dbReference type="Gene3D" id="6.20.220.10">
    <property type="entry name" value="ClpX chaperone, C4-type zinc finger domain"/>
    <property type="match status" value="1"/>
</dbReference>
<dbReference type="PANTHER" id="PTHR48102:SF7">
    <property type="entry name" value="ATP-DEPENDENT CLP PROTEASE ATP-BINDING SUBUNIT CLPX-LIKE, MITOCHONDRIAL"/>
    <property type="match status" value="1"/>
</dbReference>
<dbReference type="HOGENOM" id="CLU_014218_8_2_6"/>
<dbReference type="STRING" id="372461.BCc_294"/>
<dbReference type="Gene3D" id="1.10.8.60">
    <property type="match status" value="1"/>
</dbReference>
<keyword evidence="2 6" id="KW-0547">Nucleotide-binding</keyword>
<keyword evidence="4 6" id="KW-0067">ATP-binding</keyword>
<dbReference type="SUPFAM" id="SSF57716">
    <property type="entry name" value="Glucocorticoid receptor-like (DNA-binding domain)"/>
    <property type="match status" value="1"/>
</dbReference>
<dbReference type="SMART" id="SM00382">
    <property type="entry name" value="AAA"/>
    <property type="match status" value="1"/>
</dbReference>
<evidence type="ECO:0000256" key="4">
    <source>
        <dbReference type="ARBA" id="ARBA00022840"/>
    </source>
</evidence>
<dbReference type="CDD" id="cd19497">
    <property type="entry name" value="RecA-like_ClpX"/>
    <property type="match status" value="1"/>
</dbReference>
<evidence type="ECO:0000256" key="2">
    <source>
        <dbReference type="ARBA" id="ARBA00022741"/>
    </source>
</evidence>
<feature type="binding site" evidence="6 7">
    <location>
        <position position="38"/>
    </location>
    <ligand>
        <name>Zn(2+)</name>
        <dbReference type="ChEBI" id="CHEBI:29105"/>
    </ligand>
</feature>
<comment type="function">
    <text evidence="6">ATP-dependent specificity component of the Clp protease. It directs the protease to specific substrates. Can perform chaperone functions in the absence of ClpP.</text>
</comment>
<dbReference type="PROSITE" id="PS51902">
    <property type="entry name" value="CLPX_ZB"/>
    <property type="match status" value="1"/>
</dbReference>
<feature type="binding site" evidence="6 7">
    <location>
        <position position="35"/>
    </location>
    <ligand>
        <name>Zn(2+)</name>
        <dbReference type="ChEBI" id="CHEBI:29105"/>
    </ligand>
</feature>
<dbReference type="AlphaFoldDB" id="Q057E5"/>
<keyword evidence="10" id="KW-1185">Reference proteome</keyword>
<gene>
    <name evidence="6 9" type="primary">clpX</name>
    <name evidence="9" type="ordered locus">BCc_294</name>
</gene>
<dbReference type="GO" id="GO:0046983">
    <property type="term" value="F:protein dimerization activity"/>
    <property type="evidence" value="ECO:0007669"/>
    <property type="project" value="UniProtKB-UniRule"/>
</dbReference>
<keyword evidence="3 6" id="KW-0862">Zinc</keyword>
<dbReference type="GO" id="GO:0051603">
    <property type="term" value="P:proteolysis involved in protein catabolic process"/>
    <property type="evidence" value="ECO:0007669"/>
    <property type="project" value="TreeGrafter"/>
</dbReference>
<dbReference type="InterPro" id="IPR059188">
    <property type="entry name" value="Znf_CLPX-like"/>
</dbReference>
<dbReference type="SUPFAM" id="SSF52540">
    <property type="entry name" value="P-loop containing nucleoside triphosphate hydrolases"/>
    <property type="match status" value="1"/>
</dbReference>
<name>Q057E5_BUCCC</name>
<dbReference type="InterPro" id="IPR019489">
    <property type="entry name" value="Clp_ATPase_C"/>
</dbReference>
<dbReference type="Pfam" id="PF06689">
    <property type="entry name" value="zf-C4_ClpX"/>
    <property type="match status" value="1"/>
</dbReference>
<keyword evidence="9" id="KW-0645">Protease</keyword>
<feature type="binding site" evidence="6 7">
    <location>
        <position position="13"/>
    </location>
    <ligand>
        <name>Zn(2+)</name>
        <dbReference type="ChEBI" id="CHEBI:29105"/>
    </ligand>
</feature>
<dbReference type="GO" id="GO:0005524">
    <property type="term" value="F:ATP binding"/>
    <property type="evidence" value="ECO:0007669"/>
    <property type="project" value="UniProtKB-UniRule"/>
</dbReference>
<dbReference type="InterPro" id="IPR010603">
    <property type="entry name" value="Znf_CppX_C4"/>
</dbReference>
<dbReference type="RefSeq" id="WP_011672673.1">
    <property type="nucleotide sequence ID" value="NC_008513.1"/>
</dbReference>
<evidence type="ECO:0000256" key="7">
    <source>
        <dbReference type="PROSITE-ProRule" id="PRU01250"/>
    </source>
</evidence>
<keyword evidence="5 6" id="KW-0143">Chaperone</keyword>
<dbReference type="InterPro" id="IPR050052">
    <property type="entry name" value="ATP-dep_Clp_protease_ClpX"/>
</dbReference>
<dbReference type="KEGG" id="bcc:BCc_294"/>
<dbReference type="EMBL" id="CP000263">
    <property type="protein sequence ID" value="ABJ90754.1"/>
    <property type="molecule type" value="Genomic_DNA"/>
</dbReference>
<comment type="similarity">
    <text evidence="6 7">Belongs to the ClpX chaperone family.</text>
</comment>
<dbReference type="GO" id="GO:0051082">
    <property type="term" value="F:unfolded protein binding"/>
    <property type="evidence" value="ECO:0007669"/>
    <property type="project" value="UniProtKB-UniRule"/>
</dbReference>
<reference evidence="9 10" key="1">
    <citation type="journal article" date="2006" name="Science">
        <title>A small microbial genome: the end of a long symbiotic relationship?</title>
        <authorList>
            <person name="Perez-Brocal V."/>
            <person name="Gil R."/>
            <person name="Ramos S."/>
            <person name="Lamelas A."/>
            <person name="Postigo M."/>
            <person name="Michelena J.M."/>
            <person name="Silva F.J."/>
            <person name="Moya A."/>
            <person name="Latorre A."/>
        </authorList>
    </citation>
    <scope>NUCLEOTIDE SEQUENCE [LARGE SCALE GENOMIC DNA]</scope>
    <source>
        <strain evidence="10">Cc</strain>
    </source>
</reference>
<dbReference type="InterPro" id="IPR003959">
    <property type="entry name" value="ATPase_AAA_core"/>
</dbReference>
<keyword evidence="9" id="KW-0378">Hydrolase</keyword>
<dbReference type="Proteomes" id="UP000000669">
    <property type="component" value="Chromosome"/>
</dbReference>
<evidence type="ECO:0000313" key="9">
    <source>
        <dbReference type="EMBL" id="ABJ90754.1"/>
    </source>
</evidence>
<dbReference type="NCBIfam" id="TIGR00382">
    <property type="entry name" value="clpX"/>
    <property type="match status" value="1"/>
</dbReference>
<dbReference type="SMART" id="SM00994">
    <property type="entry name" value="zf-C4_ClpX"/>
    <property type="match status" value="1"/>
</dbReference>
<dbReference type="Gene3D" id="3.40.50.300">
    <property type="entry name" value="P-loop containing nucleotide triphosphate hydrolases"/>
    <property type="match status" value="1"/>
</dbReference>
<dbReference type="HAMAP" id="MF_00175">
    <property type="entry name" value="ClpX"/>
    <property type="match status" value="1"/>
</dbReference>
<dbReference type="GO" id="GO:0008233">
    <property type="term" value="F:peptidase activity"/>
    <property type="evidence" value="ECO:0007669"/>
    <property type="project" value="UniProtKB-KW"/>
</dbReference>
<dbReference type="PANTHER" id="PTHR48102">
    <property type="entry name" value="ATP-DEPENDENT CLP PROTEASE ATP-BINDING SUBUNIT CLPX-LIKE, MITOCHONDRIAL-RELATED"/>
    <property type="match status" value="1"/>
</dbReference>
<dbReference type="InterPro" id="IPR027417">
    <property type="entry name" value="P-loop_NTPase"/>
</dbReference>
<dbReference type="FunFam" id="1.10.8.60:FF:000002">
    <property type="entry name" value="ATP-dependent Clp protease ATP-binding subunit ClpX"/>
    <property type="match status" value="1"/>
</dbReference>
<dbReference type="InterPro" id="IPR003593">
    <property type="entry name" value="AAA+_ATPase"/>
</dbReference>
<organism evidence="9 10">
    <name type="scientific">Buchnera aphidicola subsp. Cinara cedri (strain Cc)</name>
    <dbReference type="NCBI Taxonomy" id="372461"/>
    <lineage>
        <taxon>Bacteria</taxon>
        <taxon>Pseudomonadati</taxon>
        <taxon>Pseudomonadota</taxon>
        <taxon>Gammaproteobacteria</taxon>
        <taxon>Enterobacterales</taxon>
        <taxon>Erwiniaceae</taxon>
        <taxon>Buchnera</taxon>
    </lineage>
</organism>
<proteinExistence type="inferred from homology"/>
<dbReference type="GO" id="GO:0008270">
    <property type="term" value="F:zinc ion binding"/>
    <property type="evidence" value="ECO:0007669"/>
    <property type="project" value="UniProtKB-UniRule"/>
</dbReference>
<dbReference type="SMART" id="SM01086">
    <property type="entry name" value="ClpB_D2-small"/>
    <property type="match status" value="1"/>
</dbReference>
<sequence length="420" mass="47803">MDNTIDNQDIILCSFCKKNQKKTKKMITGLSGHICDQCILLCYDILNKNKFQKNKKKIKLYTPKIIKEYLDKFIIGQKKAKKIISVAVYNHYKKINYLLKKNRSLELGKSNILIIGPTGTGKTLIAETLAKYLKVPFAIADATTLTEAGYVGEDVENILRKLIENSNFDINKAEKGIIYIDEIDKITKKSENLSITRDVSGEGVQQSLLKIIEGTIASVPIKGTRKHPQQETWKINTSKILFICGGSFFGLTKILSNRLNKTSNIGFNKKIKKIKKNKKKNNYLNKIQPQDLIKFGLIPEFISRLPIIVTLKSLKKSDLIKILCKPKNALIKQYKKLFSLEKVKLKFDNTALKEIAKYAIKKKTGARGLRSILESVLLNTMYKIPTFKNIKSIHIDSSVIKGIHPPKLFFLKKKTKKNNI</sequence>
<dbReference type="Pfam" id="PF10431">
    <property type="entry name" value="ClpB_D2-small"/>
    <property type="match status" value="1"/>
</dbReference>
<dbReference type="Pfam" id="PF07724">
    <property type="entry name" value="AAA_2"/>
    <property type="match status" value="1"/>
</dbReference>
<dbReference type="InterPro" id="IPR038366">
    <property type="entry name" value="Znf_CppX_C4_sf"/>
</dbReference>
<protein>
    <recommendedName>
        <fullName evidence="6">ATP-dependent Clp protease ATP-binding subunit ClpX</fullName>
    </recommendedName>
</protein>
<dbReference type="GO" id="GO:0140662">
    <property type="term" value="F:ATP-dependent protein folding chaperone"/>
    <property type="evidence" value="ECO:0007669"/>
    <property type="project" value="InterPro"/>
</dbReference>
<evidence type="ECO:0000256" key="3">
    <source>
        <dbReference type="ARBA" id="ARBA00022833"/>
    </source>
</evidence>
<keyword evidence="1 6" id="KW-0479">Metal-binding</keyword>
<feature type="domain" description="ClpX-type ZB" evidence="8">
    <location>
        <begin position="1"/>
        <end position="54"/>
    </location>
</feature>
<dbReference type="OrthoDB" id="9804062at2"/>
<comment type="subunit">
    <text evidence="6">Component of the ClpX-ClpP complex. Forms a hexameric ring that, in the presence of ATP, binds to fourteen ClpP subunits assembled into a disk-like structure with a central cavity, resembling the structure of eukaryotic proteasomes.</text>
</comment>
<feature type="binding site" evidence="6 7">
    <location>
        <position position="16"/>
    </location>
    <ligand>
        <name>Zn(2+)</name>
        <dbReference type="ChEBI" id="CHEBI:29105"/>
    </ligand>
</feature>
<dbReference type="NCBIfam" id="NF003745">
    <property type="entry name" value="PRK05342.1"/>
    <property type="match status" value="1"/>
</dbReference>
<accession>Q057E5</accession>
<evidence type="ECO:0000256" key="5">
    <source>
        <dbReference type="ARBA" id="ARBA00023186"/>
    </source>
</evidence>
<evidence type="ECO:0000313" key="10">
    <source>
        <dbReference type="Proteomes" id="UP000000669"/>
    </source>
</evidence>
<dbReference type="eggNOG" id="COG1219">
    <property type="taxonomic scope" value="Bacteria"/>
</dbReference>
<dbReference type="InterPro" id="IPR046425">
    <property type="entry name" value="ClpX_bact"/>
</dbReference>
<feature type="binding site" evidence="6">
    <location>
        <begin position="117"/>
        <end position="124"/>
    </location>
    <ligand>
        <name>ATP</name>
        <dbReference type="ChEBI" id="CHEBI:30616"/>
    </ligand>
</feature>
<dbReference type="InterPro" id="IPR004487">
    <property type="entry name" value="Clp_protease_ATP-bd_su_ClpX"/>
</dbReference>